<feature type="compositionally biased region" description="Basic and acidic residues" evidence="1">
    <location>
        <begin position="312"/>
        <end position="329"/>
    </location>
</feature>
<evidence type="ECO:0000313" key="3">
    <source>
        <dbReference type="EMBL" id="KAF2459419.1"/>
    </source>
</evidence>
<dbReference type="CDD" id="cd06257">
    <property type="entry name" value="DnaJ"/>
    <property type="match status" value="1"/>
</dbReference>
<dbReference type="Gene3D" id="1.10.287.110">
    <property type="entry name" value="DnaJ domain"/>
    <property type="match status" value="1"/>
</dbReference>
<dbReference type="OrthoDB" id="445556at2759"/>
<feature type="domain" description="J" evidence="2">
    <location>
        <begin position="86"/>
        <end position="172"/>
    </location>
</feature>
<dbReference type="InterPro" id="IPR036869">
    <property type="entry name" value="J_dom_sf"/>
</dbReference>
<feature type="compositionally biased region" description="Pro residues" evidence="1">
    <location>
        <begin position="71"/>
        <end position="80"/>
    </location>
</feature>
<feature type="compositionally biased region" description="Polar residues" evidence="1">
    <location>
        <begin position="47"/>
        <end position="69"/>
    </location>
</feature>
<feature type="compositionally biased region" description="Basic and acidic residues" evidence="1">
    <location>
        <begin position="338"/>
        <end position="355"/>
    </location>
</feature>
<dbReference type="SMART" id="SM00271">
    <property type="entry name" value="DnaJ"/>
    <property type="match status" value="1"/>
</dbReference>
<feature type="region of interest" description="Disordered" evidence="1">
    <location>
        <begin position="36"/>
        <end position="80"/>
    </location>
</feature>
<dbReference type="SUPFAM" id="SSF46565">
    <property type="entry name" value="Chaperone J-domain"/>
    <property type="match status" value="1"/>
</dbReference>
<protein>
    <recommendedName>
        <fullName evidence="2">J domain-containing protein</fullName>
    </recommendedName>
</protein>
<dbReference type="PROSITE" id="PS00636">
    <property type="entry name" value="DNAJ_1"/>
    <property type="match status" value="1"/>
</dbReference>
<reference evidence="3" key="1">
    <citation type="journal article" date="2020" name="Stud. Mycol.">
        <title>101 Dothideomycetes genomes: a test case for predicting lifestyles and emergence of pathogens.</title>
        <authorList>
            <person name="Haridas S."/>
            <person name="Albert R."/>
            <person name="Binder M."/>
            <person name="Bloem J."/>
            <person name="Labutti K."/>
            <person name="Salamov A."/>
            <person name="Andreopoulos B."/>
            <person name="Baker S."/>
            <person name="Barry K."/>
            <person name="Bills G."/>
            <person name="Bluhm B."/>
            <person name="Cannon C."/>
            <person name="Castanera R."/>
            <person name="Culley D."/>
            <person name="Daum C."/>
            <person name="Ezra D."/>
            <person name="Gonzalez J."/>
            <person name="Henrissat B."/>
            <person name="Kuo A."/>
            <person name="Liang C."/>
            <person name="Lipzen A."/>
            <person name="Lutzoni F."/>
            <person name="Magnuson J."/>
            <person name="Mondo S."/>
            <person name="Nolan M."/>
            <person name="Ohm R."/>
            <person name="Pangilinan J."/>
            <person name="Park H.-J."/>
            <person name="Ramirez L."/>
            <person name="Alfaro M."/>
            <person name="Sun H."/>
            <person name="Tritt A."/>
            <person name="Yoshinaga Y."/>
            <person name="Zwiers L.-H."/>
            <person name="Turgeon B."/>
            <person name="Goodwin S."/>
            <person name="Spatafora J."/>
            <person name="Crous P."/>
            <person name="Grigoriev I."/>
        </authorList>
    </citation>
    <scope>NUCLEOTIDE SEQUENCE</scope>
    <source>
        <strain evidence="3">ATCC 16933</strain>
    </source>
</reference>
<keyword evidence="4" id="KW-1185">Reference proteome</keyword>
<dbReference type="PROSITE" id="PS50076">
    <property type="entry name" value="DNAJ_2"/>
    <property type="match status" value="1"/>
</dbReference>
<dbReference type="EMBL" id="MU001675">
    <property type="protein sequence ID" value="KAF2459419.1"/>
    <property type="molecule type" value="Genomic_DNA"/>
</dbReference>
<gene>
    <name evidence="3" type="ORF">BDY21DRAFT_377808</name>
</gene>
<dbReference type="InterPro" id="IPR001623">
    <property type="entry name" value="DnaJ_domain"/>
</dbReference>
<accession>A0A6A6P6C0</accession>
<organism evidence="3 4">
    <name type="scientific">Lineolata rhizophorae</name>
    <dbReference type="NCBI Taxonomy" id="578093"/>
    <lineage>
        <taxon>Eukaryota</taxon>
        <taxon>Fungi</taxon>
        <taxon>Dikarya</taxon>
        <taxon>Ascomycota</taxon>
        <taxon>Pezizomycotina</taxon>
        <taxon>Dothideomycetes</taxon>
        <taxon>Dothideomycetes incertae sedis</taxon>
        <taxon>Lineolatales</taxon>
        <taxon>Lineolataceae</taxon>
        <taxon>Lineolata</taxon>
    </lineage>
</organism>
<dbReference type="AlphaFoldDB" id="A0A6A6P6C0"/>
<dbReference type="Proteomes" id="UP000799766">
    <property type="component" value="Unassembled WGS sequence"/>
</dbReference>
<evidence type="ECO:0000313" key="4">
    <source>
        <dbReference type="Proteomes" id="UP000799766"/>
    </source>
</evidence>
<name>A0A6A6P6C0_9PEZI</name>
<proteinExistence type="predicted"/>
<sequence length="355" mass="38887">MILKKAVPLLPSCSALQGPVPLPQCGSCHHHRTQYYHHRPTAPDPISTRSPNNAPSGSRTYATISSSNPEDLPPWPTTVPPHKVPTPYQILGLKKGSPYNKRCFYELVKLYHPDRHVCSSSDHPVAPAKPPAAPAAAAHIPHAVRLERYRLLVAAHDILSDPAKRAAYDRWGAGWNGLPGVKDHNGRAPRSQHEGPQHHGAWGGAWGGYAGAGGPRYQHAYQHAGPDPMNNATWEDWERYSRGSGGAGGADGPNPDARQVPVIPNHAAAVLLFTMSVLGGAYQATRAERRGRTFLERRERLHLQSSGELRRVRSETLTDGDASKREIFRQRANARAKAAAEEERRAERGGDWMDS</sequence>
<dbReference type="InterPro" id="IPR018253">
    <property type="entry name" value="DnaJ_domain_CS"/>
</dbReference>
<evidence type="ECO:0000256" key="1">
    <source>
        <dbReference type="SAM" id="MobiDB-lite"/>
    </source>
</evidence>
<evidence type="ECO:0000259" key="2">
    <source>
        <dbReference type="PROSITE" id="PS50076"/>
    </source>
</evidence>
<feature type="region of interest" description="Disordered" evidence="1">
    <location>
        <begin position="312"/>
        <end position="355"/>
    </location>
</feature>